<evidence type="ECO:0000256" key="4">
    <source>
        <dbReference type="ARBA" id="ARBA00004406"/>
    </source>
</evidence>
<sequence>MRVKLNSQMEPHSKFVEATTRMLYIIHRRLMSPIYSKEFIWKMTSLYKEQLNLVKFINEFINSIIEKRRNELISNTEKSHSKRLCLLDILLHSEMDGKPLTNEDIRGEVNTFMFAGHETSGGTLSFVMYLLAINPEAQNQLLDEIINANISFDTPLNTRKLNSLPFLDGVIKESLRIFPIFPLVPKKCIEDVKIGDVILPAETFIGITYGINHVDEKYFKNPNIFDPTRWFDEISNKDRNPYVYQPFSVGLRNCIGQKFALMELKTAIIKMILKFNVIMDVSGYNPNLIVAFSMKPTNGIPLKFIPRN</sequence>
<dbReference type="InterPro" id="IPR050196">
    <property type="entry name" value="Cytochrome_P450_Monoox"/>
</dbReference>
<evidence type="ECO:0000313" key="14">
    <source>
        <dbReference type="EMBL" id="SSX23634.1"/>
    </source>
</evidence>
<dbReference type="GO" id="GO:0004497">
    <property type="term" value="F:monooxygenase activity"/>
    <property type="evidence" value="ECO:0007669"/>
    <property type="project" value="UniProtKB-KW"/>
</dbReference>
<proteinExistence type="inferred from homology"/>
<evidence type="ECO:0000256" key="5">
    <source>
        <dbReference type="ARBA" id="ARBA00010617"/>
    </source>
</evidence>
<dbReference type="AlphaFoldDB" id="A0A336KHG1"/>
<dbReference type="GO" id="GO:0020037">
    <property type="term" value="F:heme binding"/>
    <property type="evidence" value="ECO:0007669"/>
    <property type="project" value="InterPro"/>
</dbReference>
<dbReference type="VEuPathDB" id="VectorBase:CSON009393"/>
<evidence type="ECO:0000256" key="8">
    <source>
        <dbReference type="ARBA" id="ARBA00023002"/>
    </source>
</evidence>
<dbReference type="EMBL" id="UFQS01000372">
    <property type="protein sequence ID" value="SSX03268.1"/>
    <property type="molecule type" value="Genomic_DNA"/>
</dbReference>
<evidence type="ECO:0000256" key="10">
    <source>
        <dbReference type="ARBA" id="ARBA00023033"/>
    </source>
</evidence>
<evidence type="ECO:0000256" key="1">
    <source>
        <dbReference type="ARBA" id="ARBA00001971"/>
    </source>
</evidence>
<gene>
    <name evidence="13" type="primary">CSON009393</name>
</gene>
<keyword evidence="9 11" id="KW-0408">Iron</keyword>
<reference evidence="13" key="1">
    <citation type="submission" date="2018-04" db="EMBL/GenBank/DDBJ databases">
        <authorList>
            <person name="Go L.Y."/>
            <person name="Mitchell J.A."/>
        </authorList>
    </citation>
    <scope>NUCLEOTIDE SEQUENCE</scope>
    <source>
        <tissue evidence="13">Whole organism</tissue>
    </source>
</reference>
<evidence type="ECO:0000256" key="7">
    <source>
        <dbReference type="ARBA" id="ARBA00022723"/>
    </source>
</evidence>
<dbReference type="InterPro" id="IPR002403">
    <property type="entry name" value="Cyt_P450_E_grp-IV"/>
</dbReference>
<protein>
    <submittedName>
        <fullName evidence="13">CSON009393 protein</fullName>
    </submittedName>
</protein>
<dbReference type="Gene3D" id="1.10.630.10">
    <property type="entry name" value="Cytochrome P450"/>
    <property type="match status" value="1"/>
</dbReference>
<keyword evidence="8 12" id="KW-0560">Oxidoreductase</keyword>
<comment type="similarity">
    <text evidence="5 12">Belongs to the cytochrome P450 family.</text>
</comment>
<dbReference type="PANTHER" id="PTHR24291">
    <property type="entry name" value="CYTOCHROME P450 FAMILY 4"/>
    <property type="match status" value="1"/>
</dbReference>
<evidence type="ECO:0000256" key="11">
    <source>
        <dbReference type="PIRSR" id="PIRSR602403-1"/>
    </source>
</evidence>
<dbReference type="InterPro" id="IPR001128">
    <property type="entry name" value="Cyt_P450"/>
</dbReference>
<evidence type="ECO:0000256" key="3">
    <source>
        <dbReference type="ARBA" id="ARBA00004174"/>
    </source>
</evidence>
<keyword evidence="7 11" id="KW-0479">Metal-binding</keyword>
<dbReference type="GO" id="GO:0005789">
    <property type="term" value="C:endoplasmic reticulum membrane"/>
    <property type="evidence" value="ECO:0007669"/>
    <property type="project" value="UniProtKB-SubCell"/>
</dbReference>
<evidence type="ECO:0000256" key="2">
    <source>
        <dbReference type="ARBA" id="ARBA00003690"/>
    </source>
</evidence>
<comment type="function">
    <text evidence="2">May be involved in the metabolism of insect hormones and in the breakdown of synthetic insecticides.</text>
</comment>
<comment type="subcellular location">
    <subcellularLocation>
        <location evidence="4">Endoplasmic reticulum membrane</location>
        <topology evidence="4">Peripheral membrane protein</topology>
    </subcellularLocation>
    <subcellularLocation>
        <location evidence="3">Microsome membrane</location>
        <topology evidence="3">Peripheral membrane protein</topology>
    </subcellularLocation>
</comment>
<keyword evidence="10 12" id="KW-0503">Monooxygenase</keyword>
<evidence type="ECO:0000313" key="13">
    <source>
        <dbReference type="EMBL" id="SSX03268.1"/>
    </source>
</evidence>
<evidence type="ECO:0000256" key="12">
    <source>
        <dbReference type="RuleBase" id="RU000461"/>
    </source>
</evidence>
<keyword evidence="6 11" id="KW-0349">Heme</keyword>
<comment type="cofactor">
    <cofactor evidence="1 11">
        <name>heme</name>
        <dbReference type="ChEBI" id="CHEBI:30413"/>
    </cofactor>
</comment>
<reference evidence="14" key="2">
    <citation type="submission" date="2018-07" db="EMBL/GenBank/DDBJ databases">
        <authorList>
            <person name="Quirk P.G."/>
            <person name="Krulwich T.A."/>
        </authorList>
    </citation>
    <scope>NUCLEOTIDE SEQUENCE</scope>
</reference>
<evidence type="ECO:0000256" key="6">
    <source>
        <dbReference type="ARBA" id="ARBA00022617"/>
    </source>
</evidence>
<dbReference type="SUPFAM" id="SSF48264">
    <property type="entry name" value="Cytochrome P450"/>
    <property type="match status" value="1"/>
</dbReference>
<dbReference type="PRINTS" id="PR00385">
    <property type="entry name" value="P450"/>
</dbReference>
<organism evidence="13">
    <name type="scientific">Culicoides sonorensis</name>
    <name type="common">Biting midge</name>
    <dbReference type="NCBI Taxonomy" id="179676"/>
    <lineage>
        <taxon>Eukaryota</taxon>
        <taxon>Metazoa</taxon>
        <taxon>Ecdysozoa</taxon>
        <taxon>Arthropoda</taxon>
        <taxon>Hexapoda</taxon>
        <taxon>Insecta</taxon>
        <taxon>Pterygota</taxon>
        <taxon>Neoptera</taxon>
        <taxon>Endopterygota</taxon>
        <taxon>Diptera</taxon>
        <taxon>Nematocera</taxon>
        <taxon>Chironomoidea</taxon>
        <taxon>Ceratopogonidae</taxon>
        <taxon>Ceratopogoninae</taxon>
        <taxon>Culicoides</taxon>
        <taxon>Monoculicoides</taxon>
    </lineage>
</organism>
<dbReference type="OMA" id="RINFLCW"/>
<dbReference type="GO" id="GO:0016705">
    <property type="term" value="F:oxidoreductase activity, acting on paired donors, with incorporation or reduction of molecular oxygen"/>
    <property type="evidence" value="ECO:0007669"/>
    <property type="project" value="InterPro"/>
</dbReference>
<dbReference type="Pfam" id="PF00067">
    <property type="entry name" value="p450"/>
    <property type="match status" value="1"/>
</dbReference>
<dbReference type="PROSITE" id="PS00086">
    <property type="entry name" value="CYTOCHROME_P450"/>
    <property type="match status" value="1"/>
</dbReference>
<dbReference type="InterPro" id="IPR036396">
    <property type="entry name" value="Cyt_P450_sf"/>
</dbReference>
<dbReference type="PANTHER" id="PTHR24291:SF187">
    <property type="entry name" value="CYTOCHROME P450 4AE1-RELATED"/>
    <property type="match status" value="1"/>
</dbReference>
<name>A0A336KHG1_CULSO</name>
<feature type="binding site" description="axial binding residue" evidence="11">
    <location>
        <position position="254"/>
    </location>
    <ligand>
        <name>heme</name>
        <dbReference type="ChEBI" id="CHEBI:30413"/>
    </ligand>
    <ligandPart>
        <name>Fe</name>
        <dbReference type="ChEBI" id="CHEBI:18248"/>
    </ligandPart>
</feature>
<evidence type="ECO:0000256" key="9">
    <source>
        <dbReference type="ARBA" id="ARBA00023004"/>
    </source>
</evidence>
<dbReference type="InterPro" id="IPR017972">
    <property type="entry name" value="Cyt_P450_CS"/>
</dbReference>
<dbReference type="GO" id="GO:0005506">
    <property type="term" value="F:iron ion binding"/>
    <property type="evidence" value="ECO:0007669"/>
    <property type="project" value="InterPro"/>
</dbReference>
<accession>A0A336KHG1</accession>
<dbReference type="PRINTS" id="PR00465">
    <property type="entry name" value="EP450IV"/>
</dbReference>
<dbReference type="EMBL" id="UFQT01000372">
    <property type="protein sequence ID" value="SSX23634.1"/>
    <property type="molecule type" value="Genomic_DNA"/>
</dbReference>